<dbReference type="GO" id="GO:0016020">
    <property type="term" value="C:membrane"/>
    <property type="evidence" value="ECO:0007669"/>
    <property type="project" value="UniProtKB-SubCell"/>
</dbReference>
<comment type="subcellular location">
    <subcellularLocation>
        <location evidence="1">Membrane</location>
        <topology evidence="1">Single-pass membrane protein</topology>
    </subcellularLocation>
</comment>
<feature type="domain" description="Band 7" evidence="5">
    <location>
        <begin position="19"/>
        <end position="181"/>
    </location>
</feature>
<evidence type="ECO:0000259" key="5">
    <source>
        <dbReference type="SMART" id="SM00244"/>
    </source>
</evidence>
<dbReference type="AlphaFoldDB" id="A0A401XMM7"/>
<dbReference type="SUPFAM" id="SSF117892">
    <property type="entry name" value="Band 7/SPFH domain"/>
    <property type="match status" value="1"/>
</dbReference>
<evidence type="ECO:0000256" key="3">
    <source>
        <dbReference type="SAM" id="Coils"/>
    </source>
</evidence>
<keyword evidence="2" id="KW-0472">Membrane</keyword>
<dbReference type="PANTHER" id="PTHR23222">
    <property type="entry name" value="PROHIBITIN"/>
    <property type="match status" value="1"/>
</dbReference>
<accession>A0A401XMM7</accession>
<evidence type="ECO:0000256" key="1">
    <source>
        <dbReference type="ARBA" id="ARBA00004167"/>
    </source>
</evidence>
<dbReference type="Proteomes" id="UP000286715">
    <property type="component" value="Unassembled WGS sequence"/>
</dbReference>
<dbReference type="CDD" id="cd03401">
    <property type="entry name" value="SPFH_prohibitin"/>
    <property type="match status" value="1"/>
</dbReference>
<dbReference type="InterPro" id="IPR036013">
    <property type="entry name" value="Band_7/SPFH_dom_sf"/>
</dbReference>
<feature type="chain" id="PRO_5019527031" description="Band 7 domain-containing protein" evidence="4">
    <location>
        <begin position="23"/>
        <end position="259"/>
    </location>
</feature>
<organism evidence="6 7">
    <name type="scientific">Thermaurantimonas aggregans</name>
    <dbReference type="NCBI Taxonomy" id="2173829"/>
    <lineage>
        <taxon>Bacteria</taxon>
        <taxon>Pseudomonadati</taxon>
        <taxon>Bacteroidota</taxon>
        <taxon>Flavobacteriia</taxon>
        <taxon>Flavobacteriales</taxon>
        <taxon>Schleiferiaceae</taxon>
        <taxon>Thermaurantimonas</taxon>
    </lineage>
</organism>
<dbReference type="Gene3D" id="3.30.479.30">
    <property type="entry name" value="Band 7 domain"/>
    <property type="match status" value="1"/>
</dbReference>
<dbReference type="SMART" id="SM00244">
    <property type="entry name" value="PHB"/>
    <property type="match status" value="1"/>
</dbReference>
<dbReference type="Pfam" id="PF01145">
    <property type="entry name" value="Band_7"/>
    <property type="match status" value="1"/>
</dbReference>
<dbReference type="InterPro" id="IPR001107">
    <property type="entry name" value="Band_7"/>
</dbReference>
<feature type="coiled-coil region" evidence="3">
    <location>
        <begin position="180"/>
        <end position="209"/>
    </location>
</feature>
<evidence type="ECO:0000313" key="6">
    <source>
        <dbReference type="EMBL" id="GCD78267.1"/>
    </source>
</evidence>
<keyword evidence="7" id="KW-1185">Reference proteome</keyword>
<gene>
    <name evidence="6" type="ORF">JCM31826_17490</name>
</gene>
<dbReference type="PROSITE" id="PS51257">
    <property type="entry name" value="PROKAR_LIPOPROTEIN"/>
    <property type="match status" value="1"/>
</dbReference>
<keyword evidence="3" id="KW-0175">Coiled coil</keyword>
<evidence type="ECO:0000256" key="2">
    <source>
        <dbReference type="ARBA" id="ARBA00023136"/>
    </source>
</evidence>
<proteinExistence type="predicted"/>
<name>A0A401XMM7_9FLAO</name>
<comment type="caution">
    <text evidence="6">The sequence shown here is derived from an EMBL/GenBank/DDBJ whole genome shotgun (WGS) entry which is preliminary data.</text>
</comment>
<dbReference type="InterPro" id="IPR000163">
    <property type="entry name" value="Prohibitin"/>
</dbReference>
<evidence type="ECO:0000256" key="4">
    <source>
        <dbReference type="SAM" id="SignalP"/>
    </source>
</evidence>
<evidence type="ECO:0000313" key="7">
    <source>
        <dbReference type="Proteomes" id="UP000286715"/>
    </source>
</evidence>
<dbReference type="PANTHER" id="PTHR23222:SF1">
    <property type="entry name" value="PROHIBITIN-2"/>
    <property type="match status" value="1"/>
</dbReference>
<dbReference type="EMBL" id="BHZE01000019">
    <property type="protein sequence ID" value="GCD78267.1"/>
    <property type="molecule type" value="Genomic_DNA"/>
</dbReference>
<sequence>MNMRKIRLFLLLAVAVSLTGCAVIRQGDVGVKRTFGKISKRELQPGLVFYNPLVSTILRVPTRTTNIEIRLDLPSKEGLNVKSDISILYHVNERKATEVIGTIGKDYETSMILPVFRAAAADVTAKFMAKDMHSGNRLGIENEIRSKMAEILEPRGFVIEAVLLKTIMLPPGLYRAIEEKLEAEQEAQRMEFVLQREKLEAERKLVEAQGIRDANRVISEGLTPIIIQYKTIEAYRELSKSPNTKIIIGSGSQPIILQP</sequence>
<reference evidence="6 7" key="1">
    <citation type="submission" date="2018-11" db="EMBL/GenBank/DDBJ databases">
        <title>Schleiferia aggregans sp. nov., a moderately thermophilic heterotrophic bacterium isolated from microbial mats at a terrestrial hot spring.</title>
        <authorList>
            <person name="Iino T."/>
            <person name="Ohkuma M."/>
            <person name="Haruta S."/>
        </authorList>
    </citation>
    <scope>NUCLEOTIDE SEQUENCE [LARGE SCALE GENOMIC DNA]</scope>
    <source>
        <strain evidence="6 7">LA</strain>
    </source>
</reference>
<dbReference type="GO" id="GO:0007005">
    <property type="term" value="P:mitochondrion organization"/>
    <property type="evidence" value="ECO:0007669"/>
    <property type="project" value="TreeGrafter"/>
</dbReference>
<protein>
    <recommendedName>
        <fullName evidence="5">Band 7 domain-containing protein</fullName>
    </recommendedName>
</protein>
<keyword evidence="4" id="KW-0732">Signal</keyword>
<feature type="signal peptide" evidence="4">
    <location>
        <begin position="1"/>
        <end position="22"/>
    </location>
</feature>